<comment type="caution">
    <text evidence="2">The sequence shown here is derived from an EMBL/GenBank/DDBJ whole genome shotgun (WGS) entry which is preliminary data.</text>
</comment>
<protein>
    <submittedName>
        <fullName evidence="2">NAD(P)-dependent oxidoreductase</fullName>
    </submittedName>
</protein>
<dbReference type="CDD" id="cd11616">
    <property type="entry name" value="SAF_DH_OX_like"/>
    <property type="match status" value="1"/>
</dbReference>
<accession>A0A934NDY4</accession>
<dbReference type="InterPro" id="IPR036291">
    <property type="entry name" value="NAD(P)-bd_dom_sf"/>
</dbReference>
<reference evidence="2" key="1">
    <citation type="submission" date="2020-10" db="EMBL/GenBank/DDBJ databases">
        <title>Ca. Dormibacterota MAGs.</title>
        <authorList>
            <person name="Montgomery K."/>
        </authorList>
    </citation>
    <scope>NUCLEOTIDE SEQUENCE [LARGE SCALE GENOMIC DNA]</scope>
    <source>
        <strain evidence="2">SC8812_S17_10</strain>
    </source>
</reference>
<feature type="domain" description="Oxidoreductase DRL-like catalytic" evidence="1">
    <location>
        <begin position="155"/>
        <end position="337"/>
    </location>
</feature>
<dbReference type="Proteomes" id="UP000612893">
    <property type="component" value="Unassembled WGS sequence"/>
</dbReference>
<gene>
    <name evidence="2" type="ORF">JF922_12700</name>
</gene>
<keyword evidence="3" id="KW-1185">Reference proteome</keyword>
<dbReference type="InterPro" id="IPR048423">
    <property type="entry name" value="DRL_cat"/>
</dbReference>
<dbReference type="SUPFAM" id="SSF51735">
    <property type="entry name" value="NAD(P)-binding Rossmann-fold domains"/>
    <property type="match status" value="1"/>
</dbReference>
<evidence type="ECO:0000313" key="2">
    <source>
        <dbReference type="EMBL" id="MBJ7598927.1"/>
    </source>
</evidence>
<dbReference type="PANTHER" id="PTHR37850">
    <property type="entry name" value="STRU PROTEIN"/>
    <property type="match status" value="1"/>
</dbReference>
<dbReference type="RefSeq" id="WP_338202172.1">
    <property type="nucleotide sequence ID" value="NZ_JAEKNR010000136.1"/>
</dbReference>
<dbReference type="Gene3D" id="3.40.50.720">
    <property type="entry name" value="NAD(P)-binding Rossmann-like Domain"/>
    <property type="match status" value="1"/>
</dbReference>
<organism evidence="2 3">
    <name type="scientific">Candidatus Nephthysia bennettiae</name>
    <dbReference type="NCBI Taxonomy" id="3127016"/>
    <lineage>
        <taxon>Bacteria</taxon>
        <taxon>Bacillati</taxon>
        <taxon>Candidatus Dormiibacterota</taxon>
        <taxon>Candidatus Dormibacteria</taxon>
        <taxon>Candidatus Dormibacterales</taxon>
        <taxon>Candidatus Dormibacteraceae</taxon>
        <taxon>Candidatus Nephthysia</taxon>
    </lineage>
</organism>
<sequence>MYLAELEARRSSPASVGVVGIGRMGRGIVDQIATMVGIRVMAAADLDGQRALAAFTENGWDRDQICLTDVLGEAIDALQAGRPVATQDSRLLPQLELEAVVESTGDPGTGAEVAAATIEHGRHAVMLNVEADVVVGPLLAERARQAGAVYTLAAGDQPGAIFEMAEWARTLGFEIVCAGRGTVLFPDDRHATPEKYAEMALRNHMNPKMYNEFRDGTKSQLEMVAVSNVLRMPPAVRGMHEPFCGWPELGRVFALRKDGGILERSGVVDMANAVAGEGRYVHQDKVFPGVFVVITSPHAGVRSVMGSLFEPGFGGTPQQPGPNWGLFRPYHLAAVEVPMSIARAVVQKRPTGELRGGPVAELITLAKRDLSPGDALDGGGGYTVYGMSERAEVARAGNLLPFGFAYGGRVRRSVPRDQALTWDDVEVDTTTPLYAMREEQDRLFS</sequence>
<proteinExistence type="predicted"/>
<dbReference type="EMBL" id="JAEKNR010000136">
    <property type="protein sequence ID" value="MBJ7598927.1"/>
    <property type="molecule type" value="Genomic_DNA"/>
</dbReference>
<name>A0A934NDY4_9BACT</name>
<evidence type="ECO:0000259" key="1">
    <source>
        <dbReference type="Pfam" id="PF21135"/>
    </source>
</evidence>
<dbReference type="PANTHER" id="PTHR37850:SF3">
    <property type="entry name" value="BLR7815 PROTEIN"/>
    <property type="match status" value="1"/>
</dbReference>
<dbReference type="Pfam" id="PF21135">
    <property type="entry name" value="DRL_cat"/>
    <property type="match status" value="1"/>
</dbReference>
<evidence type="ECO:0000313" key="3">
    <source>
        <dbReference type="Proteomes" id="UP000612893"/>
    </source>
</evidence>
<dbReference type="AlphaFoldDB" id="A0A934NDY4"/>